<comment type="caution">
    <text evidence="2">The sequence shown here is derived from an EMBL/GenBank/DDBJ whole genome shotgun (WGS) entry which is preliminary data.</text>
</comment>
<evidence type="ECO:0000313" key="2">
    <source>
        <dbReference type="EMBL" id="KYC65767.1"/>
    </source>
</evidence>
<name>A0A150K877_HEYCO</name>
<gene>
    <name evidence="2" type="ORF">B4098_0984</name>
</gene>
<accession>A0A150K877</accession>
<dbReference type="EMBL" id="LQYG01000013">
    <property type="protein sequence ID" value="KYC65767.1"/>
    <property type="molecule type" value="Genomic_DNA"/>
</dbReference>
<dbReference type="PATRIC" id="fig|1398.26.peg.910"/>
<evidence type="ECO:0000313" key="3">
    <source>
        <dbReference type="Proteomes" id="UP000075288"/>
    </source>
</evidence>
<sequence>MAMLRDEEKRKRKPIPEKNLMPKLAAGPKKSGKLGVLFVFFH</sequence>
<reference evidence="2 3" key="1">
    <citation type="submission" date="2016-01" db="EMBL/GenBank/DDBJ databases">
        <title>Genome Sequences of Twelve Sporeforming Bacillus Species Isolated from Foods.</title>
        <authorList>
            <person name="Berendsen E.M."/>
            <person name="Wells-Bennik M.H."/>
            <person name="Krawcyk A.O."/>
            <person name="De Jong A."/>
            <person name="Holsappel S."/>
            <person name="Eijlander R.T."/>
            <person name="Kuipers O.P."/>
        </authorList>
    </citation>
    <scope>NUCLEOTIDE SEQUENCE [LARGE SCALE GENOMIC DNA]</scope>
    <source>
        <strain evidence="2 3">B4098</strain>
    </source>
</reference>
<dbReference type="Proteomes" id="UP000075288">
    <property type="component" value="Unassembled WGS sequence"/>
</dbReference>
<protein>
    <submittedName>
        <fullName evidence="2">Uncharacterized protein</fullName>
    </submittedName>
</protein>
<organism evidence="2 3">
    <name type="scientific">Heyndrickxia coagulans</name>
    <name type="common">Weizmannia coagulans</name>
    <dbReference type="NCBI Taxonomy" id="1398"/>
    <lineage>
        <taxon>Bacteria</taxon>
        <taxon>Bacillati</taxon>
        <taxon>Bacillota</taxon>
        <taxon>Bacilli</taxon>
        <taxon>Bacillales</taxon>
        <taxon>Bacillaceae</taxon>
        <taxon>Heyndrickxia</taxon>
    </lineage>
</organism>
<feature type="region of interest" description="Disordered" evidence="1">
    <location>
        <begin position="1"/>
        <end position="26"/>
    </location>
</feature>
<dbReference type="AlphaFoldDB" id="A0A150K877"/>
<proteinExistence type="predicted"/>
<evidence type="ECO:0000256" key="1">
    <source>
        <dbReference type="SAM" id="MobiDB-lite"/>
    </source>
</evidence>